<protein>
    <recommendedName>
        <fullName evidence="3">Polymerase nucleotidyl transferase domain-containing protein</fullName>
    </recommendedName>
</protein>
<dbReference type="EMBL" id="JANQDL010000102">
    <property type="protein sequence ID" value="MDH6065160.1"/>
    <property type="molecule type" value="Genomic_DNA"/>
</dbReference>
<evidence type="ECO:0000313" key="1">
    <source>
        <dbReference type="EMBL" id="MDH6065160.1"/>
    </source>
</evidence>
<dbReference type="Proteomes" id="UP001159370">
    <property type="component" value="Unassembled WGS sequence"/>
</dbReference>
<dbReference type="AlphaFoldDB" id="A0AA43KGM5"/>
<reference evidence="1 2" key="1">
    <citation type="journal article" date="2023" name="J. Phycol.">
        <title>Chrysosporum ovalisporum is synonymous with the true-branching cyanobacterium Umezakia natans (Nostocales/Aphanizomenonaceae).</title>
        <authorList>
            <person name="McGregor G.B."/>
            <person name="Sendall B.C."/>
            <person name="Niiyama Y."/>
            <person name="Tuji A."/>
            <person name="Willis A."/>
        </authorList>
    </citation>
    <scope>NUCLEOTIDE SEQUENCE [LARGE SCALE GENOMIC DNA]</scope>
    <source>
        <strain evidence="1 2">FSS-62</strain>
    </source>
</reference>
<evidence type="ECO:0008006" key="3">
    <source>
        <dbReference type="Google" id="ProtNLM"/>
    </source>
</evidence>
<sequence length="63" mass="7199">MNIWKLLKQKREDIFKIAAKHGGSNIRIFGSVVRGVDFIVDVVTIKRLGENWRDGIFNEAVSL</sequence>
<organism evidence="1 2">
    <name type="scientific">Umezakia ovalisporum FSS-62</name>
    <dbReference type="NCBI Taxonomy" id="2971776"/>
    <lineage>
        <taxon>Bacteria</taxon>
        <taxon>Bacillati</taxon>
        <taxon>Cyanobacteriota</taxon>
        <taxon>Cyanophyceae</taxon>
        <taxon>Nostocales</taxon>
        <taxon>Nodulariaceae</taxon>
        <taxon>Umezakia</taxon>
    </lineage>
</organism>
<dbReference type="RefSeq" id="WP_280657328.1">
    <property type="nucleotide sequence ID" value="NZ_JANQDL010000102.1"/>
</dbReference>
<gene>
    <name evidence="1" type="ORF">NWP23_15635</name>
</gene>
<evidence type="ECO:0000313" key="2">
    <source>
        <dbReference type="Proteomes" id="UP001159370"/>
    </source>
</evidence>
<proteinExistence type="predicted"/>
<comment type="caution">
    <text evidence="1">The sequence shown here is derived from an EMBL/GenBank/DDBJ whole genome shotgun (WGS) entry which is preliminary data.</text>
</comment>
<name>A0AA43KGM5_9CYAN</name>
<accession>A0AA43KGM5</accession>